<keyword evidence="4" id="KW-1185">Reference proteome</keyword>
<dbReference type="Proteomes" id="UP000691718">
    <property type="component" value="Unassembled WGS sequence"/>
</dbReference>
<feature type="domain" description="TTF-type" evidence="2">
    <location>
        <begin position="182"/>
        <end position="272"/>
    </location>
</feature>
<dbReference type="PANTHER" id="PTHR45749:SF21">
    <property type="entry name" value="DUF4371 DOMAIN-CONTAINING PROTEIN"/>
    <property type="match status" value="1"/>
</dbReference>
<sequence>MNEGSQKLKHQKVVIMSAPRKKLSGAEYRKRAKYKELQGKQCADNMKNWLLRGGDPSVSAATSEVYIQLEDVSRTLPDQTDQDFSQSDFTVQTSPSLSMCGEQLEKTKPEYEGSKSPHSDSDELQKTGFDLTDPGNWPGVEKMTDQQRSFFSNQAVLLAENHPENIEFRSTERNGRHLTASMWYRTLANCERVKRSWLIYSKTKNAIFCACCKIYQKPSFTATSALCSTGFINWKKVSERLTEHEASQMHKECMIKWKTRVQQMKSCQGIDQDIERVIHSEKEKWRQILRIVMDAVLYLSINCLSFRGSHETPSDLITQCPRPSQERTAMDELFPEGLCPNVNQLVDI</sequence>
<feature type="region of interest" description="Disordered" evidence="1">
    <location>
        <begin position="78"/>
        <end position="138"/>
    </location>
</feature>
<proteinExistence type="predicted"/>
<feature type="compositionally biased region" description="Low complexity" evidence="1">
    <location>
        <begin position="78"/>
        <end position="90"/>
    </location>
</feature>
<evidence type="ECO:0000256" key="1">
    <source>
        <dbReference type="SAM" id="MobiDB-lite"/>
    </source>
</evidence>
<dbReference type="PANTHER" id="PTHR45749">
    <property type="match status" value="1"/>
</dbReference>
<dbReference type="AlphaFoldDB" id="A0A8S3XU87"/>
<accession>A0A8S3XU87</accession>
<feature type="compositionally biased region" description="Basic and acidic residues" evidence="1">
    <location>
        <begin position="103"/>
        <end position="125"/>
    </location>
</feature>
<evidence type="ECO:0000313" key="3">
    <source>
        <dbReference type="EMBL" id="CAG5042094.1"/>
    </source>
</evidence>
<organism evidence="3 4">
    <name type="scientific">Parnassius apollo</name>
    <name type="common">Apollo butterfly</name>
    <name type="synonym">Papilio apollo</name>
    <dbReference type="NCBI Taxonomy" id="110799"/>
    <lineage>
        <taxon>Eukaryota</taxon>
        <taxon>Metazoa</taxon>
        <taxon>Ecdysozoa</taxon>
        <taxon>Arthropoda</taxon>
        <taxon>Hexapoda</taxon>
        <taxon>Insecta</taxon>
        <taxon>Pterygota</taxon>
        <taxon>Neoptera</taxon>
        <taxon>Endopterygota</taxon>
        <taxon>Lepidoptera</taxon>
        <taxon>Glossata</taxon>
        <taxon>Ditrysia</taxon>
        <taxon>Papilionoidea</taxon>
        <taxon>Papilionidae</taxon>
        <taxon>Parnassiinae</taxon>
        <taxon>Parnassini</taxon>
        <taxon>Parnassius</taxon>
        <taxon>Parnassius</taxon>
    </lineage>
</organism>
<reference evidence="3" key="1">
    <citation type="submission" date="2021-04" db="EMBL/GenBank/DDBJ databases">
        <authorList>
            <person name="Tunstrom K."/>
        </authorList>
    </citation>
    <scope>NUCLEOTIDE SEQUENCE</scope>
</reference>
<protein>
    <submittedName>
        <fullName evidence="3">(apollo) hypothetical protein</fullName>
    </submittedName>
</protein>
<dbReference type="InterPro" id="IPR006580">
    <property type="entry name" value="Znf_TTF"/>
</dbReference>
<comment type="caution">
    <text evidence="3">The sequence shown here is derived from an EMBL/GenBank/DDBJ whole genome shotgun (WGS) entry which is preliminary data.</text>
</comment>
<dbReference type="SMART" id="SM00597">
    <property type="entry name" value="ZnF_TTF"/>
    <property type="match status" value="1"/>
</dbReference>
<evidence type="ECO:0000313" key="4">
    <source>
        <dbReference type="Proteomes" id="UP000691718"/>
    </source>
</evidence>
<dbReference type="OrthoDB" id="10063284at2759"/>
<dbReference type="EMBL" id="CAJQZP010001367">
    <property type="protein sequence ID" value="CAG5042094.1"/>
    <property type="molecule type" value="Genomic_DNA"/>
</dbReference>
<gene>
    <name evidence="3" type="ORF">PAPOLLO_LOCUS22348</name>
</gene>
<evidence type="ECO:0000259" key="2">
    <source>
        <dbReference type="SMART" id="SM00597"/>
    </source>
</evidence>
<name>A0A8S3XU87_PARAO</name>